<dbReference type="EMBL" id="JAETXX010000016">
    <property type="protein sequence ID" value="MCF8716338.1"/>
    <property type="molecule type" value="Genomic_DNA"/>
</dbReference>
<keyword evidence="2" id="KW-1185">Reference proteome</keyword>
<evidence type="ECO:0000313" key="1">
    <source>
        <dbReference type="EMBL" id="MCF8716338.1"/>
    </source>
</evidence>
<evidence type="ECO:0000313" key="2">
    <source>
        <dbReference type="Proteomes" id="UP000829517"/>
    </source>
</evidence>
<gene>
    <name evidence="1" type="ORF">JM658_16025</name>
</gene>
<sequence length="658" mass="76271">MKLKIVLIKFICFSVVSLISCKSREKQDLEWALDLAGENRSELEMVLEHYSRSEKDSLKYRAACFLITKVLPYENSVVSQDNNLIELSTKIKGVIKDYETNNKDSLARRNQLVTSAISDYENKYGKINNMHIIFQRDIESISALFLIKNIDLAFKAWNLPWSRTYDFSTFCEYILPYKSGKQMLVPWREFFFNELTDFRKKLKEETDPVEVCNKLNFFLKSRSFMWSEVFDHSPLLLTGPFMYECSLHGNCESMSNLIVEAMRSIGIPVTEVLYNKYGHVGKSHQTNAILAPDGSWKLLDALTETPVGESAPGSSATKIYRKRAIEKEELNDPAIQTLKLYGWEDITSEVTKAYDIPLRLITIEPNLNEVAYLCIFNPDYKNGWEPIDWTVMEDNSLTFKDISGTGVVYIGMIKNHLDEFIPISNPFILHDDGTQEYIKFQNKKHSVQLFRKYHPKEDFLGKTIGGIFQASNDKGFENAVDLWEIDDTLRLINHKVIINNPSKYQYVRYLFPDGSPGNVSEIEFLDADDKELNGIIMTDQKNLKTPSMKNAFDKDVLSFVYSGYNIDGQWVGLNFGTKKVINSIVFCPRTDKNDVWPGCIYELFYWDKQWVSLGVKDVNNYTIDYNEVPEGALFWLKNYTEGREERIFTIENDEQVWW</sequence>
<dbReference type="Gene3D" id="2.60.120.260">
    <property type="entry name" value="Galactose-binding domain-like"/>
    <property type="match status" value="2"/>
</dbReference>
<reference evidence="1 2" key="1">
    <citation type="submission" date="2021-01" db="EMBL/GenBank/DDBJ databases">
        <title>Genome sequencing of Joostella atrarenae M1-2 (= KCTC 23194).</title>
        <authorList>
            <person name="Zakaria M.R."/>
            <person name="Lam M.Q."/>
            <person name="Chong C.S."/>
        </authorList>
    </citation>
    <scope>NUCLEOTIDE SEQUENCE [LARGE SCALE GENOMIC DNA]</scope>
    <source>
        <strain evidence="1 2">M1-2</strain>
    </source>
</reference>
<dbReference type="PANTHER" id="PTHR35532">
    <property type="entry name" value="SIMILAR TO POLYHYDROXYALKANOATE DEPOLYMERASE"/>
    <property type="match status" value="1"/>
</dbReference>
<comment type="caution">
    <text evidence="1">The sequence shown here is derived from an EMBL/GenBank/DDBJ whole genome shotgun (WGS) entry which is preliminary data.</text>
</comment>
<protein>
    <submittedName>
        <fullName evidence="1">Transglutaminase domain-containing protein</fullName>
    </submittedName>
</protein>
<accession>A0ABS9J7L4</accession>
<dbReference type="RefSeq" id="WP_236960667.1">
    <property type="nucleotide sequence ID" value="NZ_JAETXX010000016.1"/>
</dbReference>
<dbReference type="Proteomes" id="UP000829517">
    <property type="component" value="Unassembled WGS sequence"/>
</dbReference>
<dbReference type="PROSITE" id="PS51257">
    <property type="entry name" value="PROKAR_LIPOPROTEIN"/>
    <property type="match status" value="1"/>
</dbReference>
<name>A0ABS9J7L4_9FLAO</name>
<organism evidence="1 2">
    <name type="scientific">Joostella atrarenae</name>
    <dbReference type="NCBI Taxonomy" id="679257"/>
    <lineage>
        <taxon>Bacteria</taxon>
        <taxon>Pseudomonadati</taxon>
        <taxon>Bacteroidota</taxon>
        <taxon>Flavobacteriia</taxon>
        <taxon>Flavobacteriales</taxon>
        <taxon>Flavobacteriaceae</taxon>
        <taxon>Joostella</taxon>
    </lineage>
</organism>
<proteinExistence type="predicted"/>
<dbReference type="PANTHER" id="PTHR35532:SF5">
    <property type="entry name" value="CARBOHYDRATE-BINDING DOMAIN-CONTAINING PROTEIN"/>
    <property type="match status" value="1"/>
</dbReference>